<dbReference type="EMBL" id="KN822530">
    <property type="protein sequence ID" value="KIM50289.1"/>
    <property type="molecule type" value="Genomic_DNA"/>
</dbReference>
<keyword evidence="6" id="KW-0732">Signal</keyword>
<evidence type="ECO:0000256" key="3">
    <source>
        <dbReference type="ARBA" id="ARBA00022512"/>
    </source>
</evidence>
<dbReference type="OrthoDB" id="4225815at2759"/>
<organism evidence="7 9">
    <name type="scientific">Scleroderma citrinum Foug A</name>
    <dbReference type="NCBI Taxonomy" id="1036808"/>
    <lineage>
        <taxon>Eukaryota</taxon>
        <taxon>Fungi</taxon>
        <taxon>Dikarya</taxon>
        <taxon>Basidiomycota</taxon>
        <taxon>Agaricomycotina</taxon>
        <taxon>Agaricomycetes</taxon>
        <taxon>Agaricomycetidae</taxon>
        <taxon>Boletales</taxon>
        <taxon>Sclerodermatineae</taxon>
        <taxon>Sclerodermataceae</taxon>
        <taxon>Scleroderma</taxon>
    </lineage>
</organism>
<evidence type="ECO:0000256" key="5">
    <source>
        <dbReference type="ARBA" id="ARBA00023157"/>
    </source>
</evidence>
<evidence type="ECO:0000256" key="4">
    <source>
        <dbReference type="ARBA" id="ARBA00022525"/>
    </source>
</evidence>
<reference evidence="9" key="2">
    <citation type="submission" date="2015-01" db="EMBL/GenBank/DDBJ databases">
        <title>Evolutionary Origins and Diversification of the Mycorrhizal Mutualists.</title>
        <authorList>
            <consortium name="DOE Joint Genome Institute"/>
            <consortium name="Mycorrhizal Genomics Consortium"/>
            <person name="Kohler A."/>
            <person name="Kuo A."/>
            <person name="Nagy L.G."/>
            <person name="Floudas D."/>
            <person name="Copeland A."/>
            <person name="Barry K.W."/>
            <person name="Cichocki N."/>
            <person name="Veneault-Fourrey C."/>
            <person name="LaButti K."/>
            <person name="Lindquist E.A."/>
            <person name="Lipzen A."/>
            <person name="Lundell T."/>
            <person name="Morin E."/>
            <person name="Murat C."/>
            <person name="Riley R."/>
            <person name="Ohm R."/>
            <person name="Sun H."/>
            <person name="Tunlid A."/>
            <person name="Henrissat B."/>
            <person name="Grigoriev I.V."/>
            <person name="Hibbett D.S."/>
            <person name="Martin F."/>
        </authorList>
    </citation>
    <scope>NUCLEOTIDE SEQUENCE [LARGE SCALE GENOMIC DNA]</scope>
    <source>
        <strain evidence="8 9">Foug A</strain>
    </source>
</reference>
<dbReference type="GO" id="GO:0005199">
    <property type="term" value="F:structural constituent of cell wall"/>
    <property type="evidence" value="ECO:0007669"/>
    <property type="project" value="InterPro"/>
</dbReference>
<evidence type="ECO:0000313" key="9">
    <source>
        <dbReference type="Proteomes" id="UP000053989"/>
    </source>
</evidence>
<comment type="subcellular location">
    <subcellularLocation>
        <location evidence="1 6">Secreted</location>
        <location evidence="1 6">Cell wall</location>
    </subcellularLocation>
</comment>
<keyword evidence="5 6" id="KW-1015">Disulfide bond</keyword>
<name>A0A0C3D1J8_9AGAM</name>
<dbReference type="HOGENOM" id="CLU_105134_3_2_1"/>
<dbReference type="InterPro" id="IPR001338">
    <property type="entry name" value="Class_I_Hydrophobin"/>
</dbReference>
<feature type="signal peptide" evidence="6">
    <location>
        <begin position="1"/>
        <end position="19"/>
    </location>
</feature>
<proteinExistence type="inferred from homology"/>
<dbReference type="AlphaFoldDB" id="A0A0C3D1J8"/>
<keyword evidence="3 6" id="KW-0134">Cell wall</keyword>
<evidence type="ECO:0000256" key="6">
    <source>
        <dbReference type="RuleBase" id="RU365009"/>
    </source>
</evidence>
<evidence type="ECO:0000313" key="8">
    <source>
        <dbReference type="EMBL" id="KIM50682.1"/>
    </source>
</evidence>
<dbReference type="Proteomes" id="UP000053989">
    <property type="component" value="Unassembled WGS sequence"/>
</dbReference>
<dbReference type="GO" id="GO:0009277">
    <property type="term" value="C:fungal-type cell wall"/>
    <property type="evidence" value="ECO:0007669"/>
    <property type="project" value="InterPro"/>
</dbReference>
<protein>
    <recommendedName>
        <fullName evidence="6">Hydrophobin</fullName>
    </recommendedName>
</protein>
<feature type="non-terminal residue" evidence="7">
    <location>
        <position position="116"/>
    </location>
</feature>
<evidence type="ECO:0000313" key="7">
    <source>
        <dbReference type="EMBL" id="KIM50289.1"/>
    </source>
</evidence>
<comment type="similarity">
    <text evidence="2 6">Belongs to the fungal hydrophobin family.</text>
</comment>
<reference evidence="7 9" key="1">
    <citation type="submission" date="2014-04" db="EMBL/GenBank/DDBJ databases">
        <authorList>
            <consortium name="DOE Joint Genome Institute"/>
            <person name="Kuo A."/>
            <person name="Kohler A."/>
            <person name="Nagy L.G."/>
            <person name="Floudas D."/>
            <person name="Copeland A."/>
            <person name="Barry K.W."/>
            <person name="Cichocki N."/>
            <person name="Veneault-Fourrey C."/>
            <person name="LaButti K."/>
            <person name="Lindquist E.A."/>
            <person name="Lipzen A."/>
            <person name="Lundell T."/>
            <person name="Morin E."/>
            <person name="Murat C."/>
            <person name="Sun H."/>
            <person name="Tunlid A."/>
            <person name="Henrissat B."/>
            <person name="Grigoriev I.V."/>
            <person name="Hibbett D.S."/>
            <person name="Martin F."/>
            <person name="Nordberg H.P."/>
            <person name="Cantor M.N."/>
            <person name="Hua S.X."/>
        </authorList>
    </citation>
    <scope>NUCLEOTIDE SEQUENCE [LARGE SCALE GENOMIC DNA]</scope>
    <source>
        <strain evidence="7 9">Foug A</strain>
    </source>
</reference>
<accession>A0A0C3D1J8</accession>
<evidence type="ECO:0000256" key="1">
    <source>
        <dbReference type="ARBA" id="ARBA00004191"/>
    </source>
</evidence>
<keyword evidence="9" id="KW-1185">Reference proteome</keyword>
<feature type="chain" id="PRO_5013980117" description="Hydrophobin" evidence="6">
    <location>
        <begin position="20"/>
        <end position="116"/>
    </location>
</feature>
<sequence>MFFQLSTFVVTSLTMLAAASPVELDVRGGSSSCGSNNNVYCCTSYQSASSVSEVLGWLGIPIPSSDTQVGFTCSPITVGGTGTGANCVSQTSCCSDTYFVGYLFSHDPNKYLTVVL</sequence>
<dbReference type="CDD" id="cd23507">
    <property type="entry name" value="hydrophobin_I"/>
    <property type="match status" value="1"/>
</dbReference>
<keyword evidence="4 6" id="KW-0964">Secreted</keyword>
<dbReference type="SMART" id="SM00075">
    <property type="entry name" value="HYDRO"/>
    <property type="match status" value="1"/>
</dbReference>
<dbReference type="Pfam" id="PF01185">
    <property type="entry name" value="Hydrophobin"/>
    <property type="match status" value="1"/>
</dbReference>
<gene>
    <name evidence="8" type="ORF">SCLCIDRAFT_1225181</name>
    <name evidence="7" type="ORF">SCLCIDRAFT_1225430</name>
</gene>
<dbReference type="EMBL" id="KN822352">
    <property type="protein sequence ID" value="KIM50682.1"/>
    <property type="molecule type" value="Genomic_DNA"/>
</dbReference>
<reference evidence="7" key="3">
    <citation type="submission" date="2015-02" db="EMBL/GenBank/DDBJ databases">
        <title>Evolutionary Origins and Diversification of the Mycorrhizal Mutualists.</title>
        <authorList>
            <consortium name="DOE Joint Genome Institute"/>
            <consortium name="Mycorrhizal Genomics Consortium"/>
            <person name="Kohler A."/>
            <person name="Kuo A."/>
            <person name="Nagy L.G."/>
            <person name="Floudas D."/>
            <person name="Copeland A."/>
            <person name="Barry K.W."/>
            <person name="Cichocki N."/>
            <person name="Veneault-Fourrey C."/>
            <person name="LaButti K."/>
            <person name="Lindquist E.A."/>
            <person name="Lipzen A."/>
            <person name="Lundell T."/>
            <person name="Morin E."/>
            <person name="Murat C."/>
            <person name="Riley R."/>
            <person name="Ohm R."/>
            <person name="Sun H."/>
            <person name="Tunlid A."/>
            <person name="Henrissat B."/>
            <person name="Grigoriev I.V."/>
            <person name="Hibbett D.S."/>
            <person name="Martin F."/>
        </authorList>
    </citation>
    <scope>NUCLEOTIDE SEQUENCE</scope>
    <source>
        <strain evidence="7">Foug A</strain>
    </source>
</reference>
<evidence type="ECO:0000256" key="2">
    <source>
        <dbReference type="ARBA" id="ARBA00010446"/>
    </source>
</evidence>
<dbReference type="STRING" id="1036808.A0A0C3D1J8"/>